<sequence>MVLTTEDGMTTYGSFASNRVLTPLHAEFQTLLWAMKSSIQLAHSSMTFKTDCF</sequence>
<evidence type="ECO:0008006" key="2">
    <source>
        <dbReference type="Google" id="ProtNLM"/>
    </source>
</evidence>
<reference evidence="1" key="1">
    <citation type="submission" date="2018-11" db="EMBL/GenBank/DDBJ databases">
        <authorList>
            <consortium name="Genoscope - CEA"/>
            <person name="William W."/>
        </authorList>
    </citation>
    <scope>NUCLEOTIDE SEQUENCE</scope>
</reference>
<protein>
    <recommendedName>
        <fullName evidence="2">RNase H type-1 domain-containing protein</fullName>
    </recommendedName>
</protein>
<name>A0A3P6AVL2_BRAOL</name>
<evidence type="ECO:0000313" key="1">
    <source>
        <dbReference type="EMBL" id="VDC91883.1"/>
    </source>
</evidence>
<organism evidence="1">
    <name type="scientific">Brassica oleracea</name>
    <name type="common">Wild cabbage</name>
    <dbReference type="NCBI Taxonomy" id="3712"/>
    <lineage>
        <taxon>Eukaryota</taxon>
        <taxon>Viridiplantae</taxon>
        <taxon>Streptophyta</taxon>
        <taxon>Embryophyta</taxon>
        <taxon>Tracheophyta</taxon>
        <taxon>Spermatophyta</taxon>
        <taxon>Magnoliopsida</taxon>
        <taxon>eudicotyledons</taxon>
        <taxon>Gunneridae</taxon>
        <taxon>Pentapetalae</taxon>
        <taxon>rosids</taxon>
        <taxon>malvids</taxon>
        <taxon>Brassicales</taxon>
        <taxon>Brassicaceae</taxon>
        <taxon>Brassiceae</taxon>
        <taxon>Brassica</taxon>
    </lineage>
</organism>
<accession>A0A3P6AVL2</accession>
<proteinExistence type="predicted"/>
<dbReference type="EMBL" id="LR031872">
    <property type="protein sequence ID" value="VDC91883.1"/>
    <property type="molecule type" value="Genomic_DNA"/>
</dbReference>
<dbReference type="AlphaFoldDB" id="A0A3P6AVL2"/>
<gene>
    <name evidence="1" type="ORF">BOLC3T16062H</name>
</gene>